<gene>
    <name evidence="1" type="ORF">ParaMal1_00020</name>
</gene>
<proteinExistence type="predicted"/>
<name>A0AAF0FHW2_9CAUD</name>
<dbReference type="Proteomes" id="UP001216172">
    <property type="component" value="Segment"/>
</dbReference>
<accession>A0AAF0FHW2</accession>
<reference evidence="1" key="1">
    <citation type="submission" date="2023-02" db="EMBL/GenBank/DDBJ databases">
        <authorList>
            <person name="Rihtman B."/>
        </authorList>
    </citation>
    <scope>NUCLEOTIDE SEQUENCE</scope>
</reference>
<evidence type="ECO:0000313" key="2">
    <source>
        <dbReference type="Proteomes" id="UP001216172"/>
    </source>
</evidence>
<sequence length="68" mass="7725">MRTLGKLALAAFAATGSVSLTWPFGPTIMTAGYIVSFVFLAVEFIREDDNYEYCEYRDRIVRKHDQGD</sequence>
<evidence type="ECO:0000313" key="1">
    <source>
        <dbReference type="EMBL" id="WFG40904.1"/>
    </source>
</evidence>
<protein>
    <submittedName>
        <fullName evidence="1">Uncharacterized protein</fullName>
    </submittedName>
</protein>
<organism evidence="1 2">
    <name type="scientific">Paracoccus phage ParMal1</name>
    <dbReference type="NCBI Taxonomy" id="3032416"/>
    <lineage>
        <taxon>Viruses</taxon>
        <taxon>Duplodnaviria</taxon>
        <taxon>Heunggongvirae</taxon>
        <taxon>Uroviricota</taxon>
        <taxon>Caudoviricetes</taxon>
        <taxon>Autographivirales</taxon>
        <taxon>Autographivirales incertae sedis</taxon>
        <taxon>Mallvirus</taxon>
        <taxon>Mallvirus ParMal1</taxon>
    </lineage>
</organism>
<keyword evidence="2" id="KW-1185">Reference proteome</keyword>
<dbReference type="EMBL" id="OQ376858">
    <property type="protein sequence ID" value="WFG40904.1"/>
    <property type="molecule type" value="Genomic_DNA"/>
</dbReference>